<dbReference type="InterPro" id="IPR014349">
    <property type="entry name" value="Rieske_Fe-S_prot"/>
</dbReference>
<dbReference type="GO" id="GO:0046872">
    <property type="term" value="F:metal ion binding"/>
    <property type="evidence" value="ECO:0007669"/>
    <property type="project" value="UniProtKB-KW"/>
</dbReference>
<protein>
    <submittedName>
        <fullName evidence="9">Rieske (2Fe-2S) domain protein</fullName>
    </submittedName>
</protein>
<dbReference type="InterPro" id="IPR005805">
    <property type="entry name" value="Rieske_Fe-S_prot_C"/>
</dbReference>
<evidence type="ECO:0000256" key="1">
    <source>
        <dbReference type="ARBA" id="ARBA00022714"/>
    </source>
</evidence>
<dbReference type="GO" id="GO:0051537">
    <property type="term" value="F:2 iron, 2 sulfur cluster binding"/>
    <property type="evidence" value="ECO:0007669"/>
    <property type="project" value="UniProtKB-KW"/>
</dbReference>
<keyword evidence="10" id="KW-1185">Reference proteome</keyword>
<keyword evidence="1" id="KW-0001">2Fe-2S</keyword>
<keyword evidence="2" id="KW-0479">Metal-binding</keyword>
<dbReference type="InterPro" id="IPR017941">
    <property type="entry name" value="Rieske_2Fe-2S"/>
</dbReference>
<evidence type="ECO:0000256" key="6">
    <source>
        <dbReference type="ARBA" id="ARBA00034078"/>
    </source>
</evidence>
<feature type="chain" id="PRO_5031165681" evidence="7">
    <location>
        <begin position="25"/>
        <end position="140"/>
    </location>
</feature>
<dbReference type="GO" id="GO:0004497">
    <property type="term" value="F:monooxygenase activity"/>
    <property type="evidence" value="ECO:0007669"/>
    <property type="project" value="UniProtKB-ARBA"/>
</dbReference>
<accession>A0A7Z9BTP0</accession>
<evidence type="ECO:0000256" key="5">
    <source>
        <dbReference type="ARBA" id="ARBA00023157"/>
    </source>
</evidence>
<dbReference type="AlphaFoldDB" id="A0A7Z9BTP0"/>
<evidence type="ECO:0000256" key="2">
    <source>
        <dbReference type="ARBA" id="ARBA00022723"/>
    </source>
</evidence>
<keyword evidence="7" id="KW-0732">Signal</keyword>
<evidence type="ECO:0000259" key="8">
    <source>
        <dbReference type="PROSITE" id="PS51296"/>
    </source>
</evidence>
<evidence type="ECO:0000256" key="4">
    <source>
        <dbReference type="ARBA" id="ARBA00023014"/>
    </source>
</evidence>
<dbReference type="InterPro" id="IPR036922">
    <property type="entry name" value="Rieske_2Fe-2S_sf"/>
</dbReference>
<dbReference type="PRINTS" id="PR00162">
    <property type="entry name" value="RIESKE"/>
</dbReference>
<gene>
    <name evidence="9" type="ORF">PL8927_750140</name>
</gene>
<keyword evidence="5" id="KW-1015">Disulfide bond</keyword>
<proteinExistence type="predicted"/>
<dbReference type="RefSeq" id="WP_083624857.1">
    <property type="nucleotide sequence ID" value="NZ_LR734877.1"/>
</dbReference>
<name>A0A7Z9BTP0_9CYAN</name>
<dbReference type="OrthoDB" id="9767869at2"/>
<sequence>MNRRTFLAWVGVGSLASFFPVALAACSNSKNTANIATRPDGFIPVGTIQELDEKGSILNSQLPALIIRNPKNTEEVYAVNPNCPHLDCVVEWEASKKEFGCPCHASQFTPDGQVIKGPADQGLKPYLAKVEGNIILVKPS</sequence>
<dbReference type="PROSITE" id="PS51257">
    <property type="entry name" value="PROKAR_LIPOPROTEIN"/>
    <property type="match status" value="1"/>
</dbReference>
<dbReference type="SUPFAM" id="SSF50022">
    <property type="entry name" value="ISP domain"/>
    <property type="match status" value="1"/>
</dbReference>
<evidence type="ECO:0000313" key="10">
    <source>
        <dbReference type="Proteomes" id="UP000184550"/>
    </source>
</evidence>
<dbReference type="PROSITE" id="PS51296">
    <property type="entry name" value="RIESKE"/>
    <property type="match status" value="1"/>
</dbReference>
<keyword evidence="4" id="KW-0411">Iron-sulfur</keyword>
<evidence type="ECO:0000256" key="7">
    <source>
        <dbReference type="SAM" id="SignalP"/>
    </source>
</evidence>
<keyword evidence="3" id="KW-0408">Iron</keyword>
<reference evidence="9" key="1">
    <citation type="submission" date="2019-10" db="EMBL/GenBank/DDBJ databases">
        <authorList>
            <consortium name="Genoscope - CEA"/>
            <person name="William W."/>
        </authorList>
    </citation>
    <scope>NUCLEOTIDE SEQUENCE [LARGE SCALE GENOMIC DNA]</scope>
    <source>
        <strain evidence="9">BBR_PRJEB10992</strain>
    </source>
</reference>
<comment type="cofactor">
    <cofactor evidence="6">
        <name>[2Fe-2S] cluster</name>
        <dbReference type="ChEBI" id="CHEBI:190135"/>
    </cofactor>
</comment>
<comment type="caution">
    <text evidence="9">The sequence shown here is derived from an EMBL/GenBank/DDBJ whole genome shotgun (WGS) entry which is preliminary data.</text>
</comment>
<organism evidence="9 10">
    <name type="scientific">Planktothrix serta PCC 8927</name>
    <dbReference type="NCBI Taxonomy" id="671068"/>
    <lineage>
        <taxon>Bacteria</taxon>
        <taxon>Bacillati</taxon>
        <taxon>Cyanobacteriota</taxon>
        <taxon>Cyanophyceae</taxon>
        <taxon>Oscillatoriophycideae</taxon>
        <taxon>Oscillatoriales</taxon>
        <taxon>Microcoleaceae</taxon>
        <taxon>Planktothrix</taxon>
    </lineage>
</organism>
<dbReference type="Gene3D" id="2.102.10.10">
    <property type="entry name" value="Rieske [2Fe-2S] iron-sulphur domain"/>
    <property type="match status" value="1"/>
</dbReference>
<dbReference type="Pfam" id="PF00355">
    <property type="entry name" value="Rieske"/>
    <property type="match status" value="1"/>
</dbReference>
<evidence type="ECO:0000256" key="3">
    <source>
        <dbReference type="ARBA" id="ARBA00023004"/>
    </source>
</evidence>
<dbReference type="GO" id="GO:0016705">
    <property type="term" value="F:oxidoreductase activity, acting on paired donors, with incorporation or reduction of molecular oxygen"/>
    <property type="evidence" value="ECO:0007669"/>
    <property type="project" value="UniProtKB-ARBA"/>
</dbReference>
<dbReference type="GO" id="GO:0016020">
    <property type="term" value="C:membrane"/>
    <property type="evidence" value="ECO:0007669"/>
    <property type="project" value="InterPro"/>
</dbReference>
<dbReference type="Proteomes" id="UP000184550">
    <property type="component" value="Unassembled WGS sequence"/>
</dbReference>
<dbReference type="EMBL" id="CZCU02000152">
    <property type="protein sequence ID" value="VXD22530.1"/>
    <property type="molecule type" value="Genomic_DNA"/>
</dbReference>
<dbReference type="PANTHER" id="PTHR10134">
    <property type="entry name" value="CYTOCHROME B-C1 COMPLEX SUBUNIT RIESKE, MITOCHONDRIAL"/>
    <property type="match status" value="1"/>
</dbReference>
<evidence type="ECO:0000313" key="9">
    <source>
        <dbReference type="EMBL" id="VXD22530.1"/>
    </source>
</evidence>
<feature type="domain" description="Rieske" evidence="8">
    <location>
        <begin position="42"/>
        <end position="137"/>
    </location>
</feature>
<feature type="signal peptide" evidence="7">
    <location>
        <begin position="1"/>
        <end position="24"/>
    </location>
</feature>